<evidence type="ECO:0000313" key="3">
    <source>
        <dbReference type="EMBL" id="SHG79285.1"/>
    </source>
</evidence>
<feature type="region of interest" description="Disordered" evidence="1">
    <location>
        <begin position="191"/>
        <end position="217"/>
    </location>
</feature>
<dbReference type="EMBL" id="FQUP01000007">
    <property type="protein sequence ID" value="SHG79285.1"/>
    <property type="molecule type" value="Genomic_DNA"/>
</dbReference>
<gene>
    <name evidence="3" type="ORF">SAMN02745157_4846</name>
</gene>
<dbReference type="RefSeq" id="WP_139251586.1">
    <property type="nucleotide sequence ID" value="NZ_FQUP01000007.1"/>
</dbReference>
<organism evidence="3 4">
    <name type="scientific">Kaistia soli DSM 19436</name>
    <dbReference type="NCBI Taxonomy" id="1122133"/>
    <lineage>
        <taxon>Bacteria</taxon>
        <taxon>Pseudomonadati</taxon>
        <taxon>Pseudomonadota</taxon>
        <taxon>Alphaproteobacteria</taxon>
        <taxon>Hyphomicrobiales</taxon>
        <taxon>Kaistiaceae</taxon>
        <taxon>Kaistia</taxon>
    </lineage>
</organism>
<proteinExistence type="predicted"/>
<name>A0A1M5MPX6_9HYPH</name>
<dbReference type="OrthoDB" id="388551at2"/>
<keyword evidence="4" id="KW-1185">Reference proteome</keyword>
<feature type="domain" description="DUF6362" evidence="2">
    <location>
        <begin position="33"/>
        <end position="97"/>
    </location>
</feature>
<evidence type="ECO:0000259" key="2">
    <source>
        <dbReference type="Pfam" id="PF19889"/>
    </source>
</evidence>
<protein>
    <recommendedName>
        <fullName evidence="2">DUF6362 domain-containing protein</fullName>
    </recommendedName>
</protein>
<dbReference type="STRING" id="1122133.SAMN02745157_4846"/>
<dbReference type="Pfam" id="PF19889">
    <property type="entry name" value="DUF6362"/>
    <property type="match status" value="1"/>
</dbReference>
<reference evidence="3 4" key="1">
    <citation type="submission" date="2016-11" db="EMBL/GenBank/DDBJ databases">
        <authorList>
            <person name="Jaros S."/>
            <person name="Januszkiewicz K."/>
            <person name="Wedrychowicz H."/>
        </authorList>
    </citation>
    <scope>NUCLEOTIDE SEQUENCE [LARGE SCALE GENOMIC DNA]</scope>
    <source>
        <strain evidence="3 4">DSM 19436</strain>
    </source>
</reference>
<evidence type="ECO:0000256" key="1">
    <source>
        <dbReference type="SAM" id="MobiDB-lite"/>
    </source>
</evidence>
<dbReference type="AlphaFoldDB" id="A0A1M5MPX6"/>
<dbReference type="InterPro" id="IPR045942">
    <property type="entry name" value="DUF6362"/>
</dbReference>
<evidence type="ECO:0000313" key="4">
    <source>
        <dbReference type="Proteomes" id="UP000184485"/>
    </source>
</evidence>
<dbReference type="Proteomes" id="UP000184485">
    <property type="component" value="Unassembled WGS sequence"/>
</dbReference>
<sequence>MTNWNAMLVRERLVEAADTMDHIVAGRIGPGAPKSCWPVFAQEKGDAYGYTAVKTRYVPTAAHISRANEAQAWLSALVDDDRSRQIVWARAVCEARKQSFASWCKKNRVVRRSADRLLRLIYERIAVSLCKALINLRYPDYGRVSNRGGITGVQIDSLPEVASPRSFMTEDARPGAGLPDDPEAFERWLAKTNADRRKEQERRRRAKLERVEDELAA</sequence>
<accession>A0A1M5MPX6</accession>
<feature type="compositionally biased region" description="Basic and acidic residues" evidence="1">
    <location>
        <begin position="191"/>
        <end position="202"/>
    </location>
</feature>